<dbReference type="EMBL" id="VSRR010001264">
    <property type="protein sequence ID" value="MPC23874.1"/>
    <property type="molecule type" value="Genomic_DNA"/>
</dbReference>
<reference evidence="2 3" key="1">
    <citation type="submission" date="2019-05" db="EMBL/GenBank/DDBJ databases">
        <title>Another draft genome of Portunus trituberculatus and its Hox gene families provides insights of decapod evolution.</title>
        <authorList>
            <person name="Jeong J.-H."/>
            <person name="Song I."/>
            <person name="Kim S."/>
            <person name="Choi T."/>
            <person name="Kim D."/>
            <person name="Ryu S."/>
            <person name="Kim W."/>
        </authorList>
    </citation>
    <scope>NUCLEOTIDE SEQUENCE [LARGE SCALE GENOMIC DNA]</scope>
    <source>
        <tissue evidence="2">Muscle</tissue>
    </source>
</reference>
<gene>
    <name evidence="2" type="ORF">E2C01_016941</name>
</gene>
<protein>
    <submittedName>
        <fullName evidence="2">Uncharacterized protein</fullName>
    </submittedName>
</protein>
<organism evidence="2 3">
    <name type="scientific">Portunus trituberculatus</name>
    <name type="common">Swimming crab</name>
    <name type="synonym">Neptunus trituberculatus</name>
    <dbReference type="NCBI Taxonomy" id="210409"/>
    <lineage>
        <taxon>Eukaryota</taxon>
        <taxon>Metazoa</taxon>
        <taxon>Ecdysozoa</taxon>
        <taxon>Arthropoda</taxon>
        <taxon>Crustacea</taxon>
        <taxon>Multicrustacea</taxon>
        <taxon>Malacostraca</taxon>
        <taxon>Eumalacostraca</taxon>
        <taxon>Eucarida</taxon>
        <taxon>Decapoda</taxon>
        <taxon>Pleocyemata</taxon>
        <taxon>Brachyura</taxon>
        <taxon>Eubrachyura</taxon>
        <taxon>Portunoidea</taxon>
        <taxon>Portunidae</taxon>
        <taxon>Portuninae</taxon>
        <taxon>Portunus</taxon>
    </lineage>
</organism>
<proteinExistence type="predicted"/>
<sequence>MSLSQGAVGRHSASPTHLLPPLMPEAQLDRAPRPLMCSVTRQLLCQRRSTTRQAKELFTGVARQRLG</sequence>
<keyword evidence="3" id="KW-1185">Reference proteome</keyword>
<feature type="region of interest" description="Disordered" evidence="1">
    <location>
        <begin position="1"/>
        <end position="26"/>
    </location>
</feature>
<comment type="caution">
    <text evidence="2">The sequence shown here is derived from an EMBL/GenBank/DDBJ whole genome shotgun (WGS) entry which is preliminary data.</text>
</comment>
<evidence type="ECO:0000313" key="2">
    <source>
        <dbReference type="EMBL" id="MPC23874.1"/>
    </source>
</evidence>
<evidence type="ECO:0000256" key="1">
    <source>
        <dbReference type="SAM" id="MobiDB-lite"/>
    </source>
</evidence>
<evidence type="ECO:0000313" key="3">
    <source>
        <dbReference type="Proteomes" id="UP000324222"/>
    </source>
</evidence>
<accession>A0A5B7DS35</accession>
<dbReference type="AlphaFoldDB" id="A0A5B7DS35"/>
<name>A0A5B7DS35_PORTR</name>
<dbReference type="Proteomes" id="UP000324222">
    <property type="component" value="Unassembled WGS sequence"/>
</dbReference>